<evidence type="ECO:0000256" key="1">
    <source>
        <dbReference type="ARBA" id="ARBA00004099"/>
    </source>
</evidence>
<dbReference type="Pfam" id="PF03998">
    <property type="entry name" value="Utp11"/>
    <property type="match status" value="1"/>
</dbReference>
<evidence type="ECO:0000256" key="5">
    <source>
        <dbReference type="ARBA" id="ARBA00023242"/>
    </source>
</evidence>
<keyword evidence="4 6" id="KW-0698">rRNA processing</keyword>
<dbReference type="eggNOG" id="KOG3237">
    <property type="taxonomic scope" value="Eukaryota"/>
</dbReference>
<evidence type="ECO:0000256" key="2">
    <source>
        <dbReference type="ARBA" id="ARBA00004604"/>
    </source>
</evidence>
<evidence type="ECO:0000313" key="9">
    <source>
        <dbReference type="Proteomes" id="UP000018144"/>
    </source>
</evidence>
<feature type="region of interest" description="Disordered" evidence="7">
    <location>
        <begin position="181"/>
        <end position="215"/>
    </location>
</feature>
<dbReference type="GO" id="GO:0032040">
    <property type="term" value="C:small-subunit processome"/>
    <property type="evidence" value="ECO:0007669"/>
    <property type="project" value="UniProtKB-UniRule"/>
</dbReference>
<keyword evidence="9" id="KW-1185">Reference proteome</keyword>
<comment type="function">
    <text evidence="1 6">Involved in nucleolar processing of pre-18S ribosomal RNA.</text>
</comment>
<evidence type="ECO:0000256" key="3">
    <source>
        <dbReference type="ARBA" id="ARBA00008105"/>
    </source>
</evidence>
<dbReference type="Proteomes" id="UP000018144">
    <property type="component" value="Unassembled WGS sequence"/>
</dbReference>
<dbReference type="STRING" id="1076935.U4L0V6"/>
<dbReference type="PANTHER" id="PTHR12838">
    <property type="entry name" value="U3 SMALL NUCLEOLAR RNA-ASSOCIATED PROTEIN 11"/>
    <property type="match status" value="1"/>
</dbReference>
<dbReference type="InterPro" id="IPR007144">
    <property type="entry name" value="SSU_processome_Utp11"/>
</dbReference>
<proteinExistence type="inferred from homology"/>
<feature type="region of interest" description="Disordered" evidence="7">
    <location>
        <begin position="239"/>
        <end position="259"/>
    </location>
</feature>
<feature type="compositionally biased region" description="Basic and acidic residues" evidence="7">
    <location>
        <begin position="16"/>
        <end position="25"/>
    </location>
</feature>
<comment type="subcellular location">
    <subcellularLocation>
        <location evidence="2 6">Nucleus</location>
        <location evidence="2 6">Nucleolus</location>
    </subcellularLocation>
</comment>
<dbReference type="OrthoDB" id="29058at2759"/>
<dbReference type="AlphaFoldDB" id="U4L0V6"/>
<dbReference type="OMA" id="DLKYVVM"/>
<evidence type="ECO:0000256" key="6">
    <source>
        <dbReference type="PIRNR" id="PIRNR015952"/>
    </source>
</evidence>
<evidence type="ECO:0000256" key="4">
    <source>
        <dbReference type="ARBA" id="ARBA00022552"/>
    </source>
</evidence>
<feature type="region of interest" description="Disordered" evidence="7">
    <location>
        <begin position="1"/>
        <end position="25"/>
    </location>
</feature>
<comment type="similarity">
    <text evidence="3 6">Belongs to the UTP11 family.</text>
</comment>
<dbReference type="EMBL" id="HF935265">
    <property type="protein sequence ID" value="CCX05689.1"/>
    <property type="molecule type" value="Genomic_DNA"/>
</dbReference>
<reference evidence="8 9" key="1">
    <citation type="journal article" date="2013" name="PLoS Genet.">
        <title>The genome and development-dependent transcriptomes of Pyronema confluens: a window into fungal evolution.</title>
        <authorList>
            <person name="Traeger S."/>
            <person name="Altegoer F."/>
            <person name="Freitag M."/>
            <person name="Gabaldon T."/>
            <person name="Kempken F."/>
            <person name="Kumar A."/>
            <person name="Marcet-Houben M."/>
            <person name="Poggeler S."/>
            <person name="Stajich J.E."/>
            <person name="Nowrousian M."/>
        </authorList>
    </citation>
    <scope>NUCLEOTIDE SEQUENCE [LARGE SCALE GENOMIC DNA]</scope>
    <source>
        <strain evidence="9">CBS 100304</strain>
        <tissue evidence="8">Vegetative mycelium</tissue>
    </source>
</reference>
<organism evidence="8 9">
    <name type="scientific">Pyronema omphalodes (strain CBS 100304)</name>
    <name type="common">Pyronema confluens</name>
    <dbReference type="NCBI Taxonomy" id="1076935"/>
    <lineage>
        <taxon>Eukaryota</taxon>
        <taxon>Fungi</taxon>
        <taxon>Dikarya</taxon>
        <taxon>Ascomycota</taxon>
        <taxon>Pezizomycotina</taxon>
        <taxon>Pezizomycetes</taxon>
        <taxon>Pezizales</taxon>
        <taxon>Pyronemataceae</taxon>
        <taxon>Pyronema</taxon>
    </lineage>
</organism>
<accession>U4L0V6</accession>
<feature type="compositionally biased region" description="Basic and acidic residues" evidence="7">
    <location>
        <begin position="194"/>
        <end position="215"/>
    </location>
</feature>
<name>U4L0V6_PYROM</name>
<dbReference type="PIRSF" id="PIRSF015952">
    <property type="entry name" value="U3snoRNP11"/>
    <property type="match status" value="1"/>
</dbReference>
<keyword evidence="5 6" id="KW-0539">Nucleus</keyword>
<gene>
    <name evidence="8" type="ORF">PCON_05276</name>
</gene>
<comment type="subunit">
    <text evidence="6">Component of the ribosomal small subunit (SSU) processome.</text>
</comment>
<dbReference type="PANTHER" id="PTHR12838:SF0">
    <property type="entry name" value="U3 SMALL NUCLEOLAR RNA-ASSOCIATED PROTEIN 11-RELATED"/>
    <property type="match status" value="1"/>
</dbReference>
<dbReference type="GO" id="GO:0006364">
    <property type="term" value="P:rRNA processing"/>
    <property type="evidence" value="ECO:0007669"/>
    <property type="project" value="UniProtKB-UniRule"/>
</dbReference>
<sequence>MSSSMRNAIQRRNHKERSQPYERSKWGLLEKRKDYQLRSRDFNAKKLKKAQLSAIAKERNPDEFYHGMIHAKTRDGGIKVTERGGSNQDLSIDQIKLLKTQDAGYVRMQAEMERKKIEQLENKLVFADGAGVKKKHTVFVESQEEARDFNTADFFGTHEDLVDRSYNRPRLEQLAQGGFGEQQKIKGEEEEDAEWRRREEKKERSAMARGREQAYKELEARMKREKDLLETDRALELQRAKMGKGAATKSNKWAKTRKR</sequence>
<evidence type="ECO:0000313" key="8">
    <source>
        <dbReference type="EMBL" id="CCX05689.1"/>
    </source>
</evidence>
<protein>
    <recommendedName>
        <fullName evidence="6">U3 small nucleolar RNA-associated protein 11</fullName>
        <shortName evidence="6">U3 snoRNA-associated protein 11</shortName>
    </recommendedName>
</protein>
<evidence type="ECO:0000256" key="7">
    <source>
        <dbReference type="SAM" id="MobiDB-lite"/>
    </source>
</evidence>